<dbReference type="PaxDb" id="246200-SPO0745"/>
<evidence type="ECO:0000256" key="1">
    <source>
        <dbReference type="SAM" id="MobiDB-lite"/>
    </source>
</evidence>
<sequence length="738" mass="81260">MRRSGPMPWTNGPDGPGGIAMTYTWTNWDKPKDDIDPYIHWATVGPGEDQIKREDESDLRDGDNVLKFIPQRFLPDDTWYHFKHLDQIVVPTLALNPDGDVGVKQPEQANLPSGEDGTLSTVIDPKTIIAGVIDVGMPLGHRRLRFADGKTRILSAWQMIGNWSLNPARFPDVPFGCAFYEHEINEHLQDFSGGTFKGRLDEEAFHKRLGALNLSQVSRQTSLAQRASHGAHVLDMVAGADPGATDNFDERVRIIAVNAPSSAVFGASGTYLDSYMLHAIQHVADVADGIWKKMKDAGADVPEGGFPIVINLSFGKHAGYKDIHDRFAAALDQFQDIRVKKQRKARIGIVMPTGNDNLARCNAFLEPMRGQPKALNWRVLPQDQSSNFTEVWFEQVDRQKDELTPAIRLSFNAPGATVPTPQPPKLTKGETQFCALQRDGVTVAHLYVAWAVPEDHVREGKIRRTERNRFRYILCVAPTYRLDGDPSVADSGVWRISLQTRRREGHFVTLSIQTDQGLTPNRVINLRSYFDDPGYVTNDSDGRPLESYSYPRNADGVYINNDILAVTPVRRHGTMNASAAHKGAARVGGYRASDGRPSFYSSTGRGRRDGKDAGTTLPRPQGTKTKRAPTAAFPTDDGPAHGGILSAGSTDGSQVVMRGTSFAASQASRRLICAINDGTAQTTASETLWLIARSSELNRHVPEILGYDTELIEVIGAGRIPSPRTAGQRRVRLGPFDT</sequence>
<dbReference type="AlphaFoldDB" id="Q5LVF7"/>
<dbReference type="SUPFAM" id="SSF52743">
    <property type="entry name" value="Subtilisin-like"/>
    <property type="match status" value="1"/>
</dbReference>
<evidence type="ECO:0000313" key="3">
    <source>
        <dbReference type="Proteomes" id="UP000001023"/>
    </source>
</evidence>
<accession>Q5LVF7</accession>
<reference evidence="2 3" key="1">
    <citation type="journal article" date="2004" name="Nature">
        <title>Genome sequence of Silicibacter pomeroyi reveals adaptations to the marine environment.</title>
        <authorList>
            <person name="Moran M.A."/>
            <person name="Buchan A."/>
            <person name="Gonzalez J.M."/>
            <person name="Heidelberg J.F."/>
            <person name="Whitman W.B."/>
            <person name="Kiene R.P."/>
            <person name="Henriksen J.R."/>
            <person name="King G.M."/>
            <person name="Belas R."/>
            <person name="Fuqua C."/>
            <person name="Brinkac L."/>
            <person name="Lewis M."/>
            <person name="Johri S."/>
            <person name="Weaver B."/>
            <person name="Pai G."/>
            <person name="Eisen J.A."/>
            <person name="Rahe E."/>
            <person name="Sheldon W.M."/>
            <person name="Ye W."/>
            <person name="Miller T.R."/>
            <person name="Carlton J."/>
            <person name="Rasko D.A."/>
            <person name="Paulsen I.T."/>
            <person name="Ren Q."/>
            <person name="Daugherty S.C."/>
            <person name="Deboy R.T."/>
            <person name="Dodson R.J."/>
            <person name="Durkin A.S."/>
            <person name="Madupu R."/>
            <person name="Nelson W.C."/>
            <person name="Sullivan S.A."/>
            <person name="Rosovitz M.J."/>
            <person name="Haft D.H."/>
            <person name="Selengut J."/>
            <person name="Ward N."/>
        </authorList>
    </citation>
    <scope>NUCLEOTIDE SEQUENCE [LARGE SCALE GENOMIC DNA]</scope>
    <source>
        <strain evidence="3">ATCC 700808 / DSM 15171 / DSS-3</strain>
    </source>
</reference>
<proteinExistence type="predicted"/>
<dbReference type="eggNOG" id="COG1404">
    <property type="taxonomic scope" value="Bacteria"/>
</dbReference>
<dbReference type="KEGG" id="sil:SPO0745"/>
<dbReference type="Gene3D" id="3.40.50.200">
    <property type="entry name" value="Peptidase S8/S53 domain"/>
    <property type="match status" value="1"/>
</dbReference>
<dbReference type="GO" id="GO:0004252">
    <property type="term" value="F:serine-type endopeptidase activity"/>
    <property type="evidence" value="ECO:0007669"/>
    <property type="project" value="InterPro"/>
</dbReference>
<dbReference type="GO" id="GO:0006508">
    <property type="term" value="P:proteolysis"/>
    <property type="evidence" value="ECO:0007669"/>
    <property type="project" value="InterPro"/>
</dbReference>
<dbReference type="EMBL" id="CP000031">
    <property type="protein sequence ID" value="AAV94050.1"/>
    <property type="molecule type" value="Genomic_DNA"/>
</dbReference>
<reference evidence="2 3" key="2">
    <citation type="journal article" date="2014" name="Stand. Genomic Sci.">
        <title>An updated genome annotation for the model marine bacterium Ruegeria pomeroyi DSS-3.</title>
        <authorList>
            <person name="Rivers A.R."/>
            <person name="Smith C.B."/>
            <person name="Moran M.A."/>
        </authorList>
    </citation>
    <scope>GENOME REANNOTATION</scope>
    <source>
        <strain evidence="3">ATCC 700808 / DSM 15171 / DSS-3</strain>
    </source>
</reference>
<protein>
    <recommendedName>
        <fullName evidence="4">Peptidase S8/S53 domain-containing protein</fullName>
    </recommendedName>
</protein>
<evidence type="ECO:0000313" key="2">
    <source>
        <dbReference type="EMBL" id="AAV94050.1"/>
    </source>
</evidence>
<dbReference type="InterPro" id="IPR036852">
    <property type="entry name" value="Peptidase_S8/S53_dom_sf"/>
</dbReference>
<evidence type="ECO:0008006" key="4">
    <source>
        <dbReference type="Google" id="ProtNLM"/>
    </source>
</evidence>
<gene>
    <name evidence="2" type="ordered locus">SPO0745</name>
</gene>
<name>Q5LVF7_RUEPO</name>
<dbReference type="STRING" id="246200.SPO0745"/>
<organism evidence="2 3">
    <name type="scientific">Ruegeria pomeroyi (strain ATCC 700808 / DSM 15171 / DSS-3)</name>
    <name type="common">Silicibacter pomeroyi</name>
    <dbReference type="NCBI Taxonomy" id="246200"/>
    <lineage>
        <taxon>Bacteria</taxon>
        <taxon>Pseudomonadati</taxon>
        <taxon>Pseudomonadota</taxon>
        <taxon>Alphaproteobacteria</taxon>
        <taxon>Rhodobacterales</taxon>
        <taxon>Roseobacteraceae</taxon>
        <taxon>Ruegeria</taxon>
    </lineage>
</organism>
<feature type="region of interest" description="Disordered" evidence="1">
    <location>
        <begin position="588"/>
        <end position="637"/>
    </location>
</feature>
<keyword evidence="3" id="KW-1185">Reference proteome</keyword>
<dbReference type="Proteomes" id="UP000001023">
    <property type="component" value="Chromosome"/>
</dbReference>
<dbReference type="HOGENOM" id="CLU_404797_0_0_5"/>